<keyword evidence="1" id="KW-0521">NADP</keyword>
<dbReference type="InterPro" id="IPR002347">
    <property type="entry name" value="SDR_fam"/>
</dbReference>
<dbReference type="PANTHER" id="PTHR45458:SF1">
    <property type="entry name" value="SHORT CHAIN DEHYDROGENASE"/>
    <property type="match status" value="1"/>
</dbReference>
<comment type="caution">
    <text evidence="2">The sequence shown here is derived from an EMBL/GenBank/DDBJ whole genome shotgun (WGS) entry which is preliminary data.</text>
</comment>
<dbReference type="EMBL" id="JAVRRD010000009">
    <property type="protein sequence ID" value="KAK5055151.1"/>
    <property type="molecule type" value="Genomic_DNA"/>
</dbReference>
<dbReference type="SUPFAM" id="SSF51735">
    <property type="entry name" value="NAD(P)-binding Rossmann-fold domains"/>
    <property type="match status" value="1"/>
</dbReference>
<dbReference type="RefSeq" id="XP_064707582.1">
    <property type="nucleotide sequence ID" value="XM_064856406.1"/>
</dbReference>
<dbReference type="InterPro" id="IPR036291">
    <property type="entry name" value="NAD(P)-bd_dom_sf"/>
</dbReference>
<sequence length="237" mass="25139">MPGKTYLITGANRGLGLEFVQQIISASPDNTVIACVRSLQGELDTLKSLASSNNAKIHIVECDTSSVDSIKKASAEISKLLSGQQLNYLLNNAGINSVSSQTALTISPADLHTHIDTNVIGPSELFKALYEYLGPGSVVLNMSSGLGSSGKGIVKCATYAVSKAALNMLTVHQADALKEKKAVAIVMDPGWVKTRMGGEGAILTPEESIKGMLKTLHSVTVQESGRFYQYDGQIVPW</sequence>
<dbReference type="Pfam" id="PF00106">
    <property type="entry name" value="adh_short"/>
    <property type="match status" value="1"/>
</dbReference>
<reference evidence="2 3" key="1">
    <citation type="submission" date="2023-08" db="EMBL/GenBank/DDBJ databases">
        <title>Black Yeasts Isolated from many extreme environments.</title>
        <authorList>
            <person name="Coleine C."/>
            <person name="Stajich J.E."/>
            <person name="Selbmann L."/>
        </authorList>
    </citation>
    <scope>NUCLEOTIDE SEQUENCE [LARGE SCALE GENOMIC DNA]</scope>
    <source>
        <strain evidence="2 3">CCFEE 5792</strain>
    </source>
</reference>
<dbReference type="AlphaFoldDB" id="A0AAV9NHT3"/>
<dbReference type="Gene3D" id="3.40.50.720">
    <property type="entry name" value="NAD(P)-binding Rossmann-like Domain"/>
    <property type="match status" value="1"/>
</dbReference>
<keyword evidence="3" id="KW-1185">Reference proteome</keyword>
<protein>
    <recommendedName>
        <fullName evidence="4">NAD(P)-binding protein</fullName>
    </recommendedName>
</protein>
<dbReference type="CDD" id="cd05325">
    <property type="entry name" value="carb_red_sniffer_like_SDR_c"/>
    <property type="match status" value="1"/>
</dbReference>
<dbReference type="InterPro" id="IPR052184">
    <property type="entry name" value="SDR_enzymes"/>
</dbReference>
<gene>
    <name evidence="2" type="ORF">LTR84_012899</name>
</gene>
<dbReference type="GeneID" id="89981036"/>
<name>A0AAV9NHT3_9EURO</name>
<dbReference type="PRINTS" id="PR00081">
    <property type="entry name" value="GDHRDH"/>
</dbReference>
<dbReference type="PROSITE" id="PS00061">
    <property type="entry name" value="ADH_SHORT"/>
    <property type="match status" value="1"/>
</dbReference>
<evidence type="ECO:0000313" key="2">
    <source>
        <dbReference type="EMBL" id="KAK5055151.1"/>
    </source>
</evidence>
<dbReference type="InterPro" id="IPR020904">
    <property type="entry name" value="Sc_DH/Rdtase_CS"/>
</dbReference>
<evidence type="ECO:0000313" key="3">
    <source>
        <dbReference type="Proteomes" id="UP001358417"/>
    </source>
</evidence>
<accession>A0AAV9NHT3</accession>
<evidence type="ECO:0008006" key="4">
    <source>
        <dbReference type="Google" id="ProtNLM"/>
    </source>
</evidence>
<organism evidence="2 3">
    <name type="scientific">Exophiala bonariae</name>
    <dbReference type="NCBI Taxonomy" id="1690606"/>
    <lineage>
        <taxon>Eukaryota</taxon>
        <taxon>Fungi</taxon>
        <taxon>Dikarya</taxon>
        <taxon>Ascomycota</taxon>
        <taxon>Pezizomycotina</taxon>
        <taxon>Eurotiomycetes</taxon>
        <taxon>Chaetothyriomycetidae</taxon>
        <taxon>Chaetothyriales</taxon>
        <taxon>Herpotrichiellaceae</taxon>
        <taxon>Exophiala</taxon>
    </lineage>
</organism>
<dbReference type="GO" id="GO:0016616">
    <property type="term" value="F:oxidoreductase activity, acting on the CH-OH group of donors, NAD or NADP as acceptor"/>
    <property type="evidence" value="ECO:0007669"/>
    <property type="project" value="TreeGrafter"/>
</dbReference>
<proteinExistence type="predicted"/>
<dbReference type="PANTHER" id="PTHR45458">
    <property type="entry name" value="SHORT-CHAIN DEHYDROGENASE/REDUCTASE SDR"/>
    <property type="match status" value="1"/>
</dbReference>
<evidence type="ECO:0000256" key="1">
    <source>
        <dbReference type="ARBA" id="ARBA00022857"/>
    </source>
</evidence>
<dbReference type="Proteomes" id="UP001358417">
    <property type="component" value="Unassembled WGS sequence"/>
</dbReference>